<accession>A0ABV5PHE1</accession>
<evidence type="ECO:0000313" key="3">
    <source>
        <dbReference type="EMBL" id="MFB9521926.1"/>
    </source>
</evidence>
<dbReference type="PANTHER" id="PTHR40763">
    <property type="entry name" value="MEMBRANE PROTEIN-RELATED"/>
    <property type="match status" value="1"/>
</dbReference>
<dbReference type="Proteomes" id="UP001589718">
    <property type="component" value="Unassembled WGS sequence"/>
</dbReference>
<organism evidence="3 4">
    <name type="scientific">Streptomyces cremeus</name>
    <dbReference type="NCBI Taxonomy" id="66881"/>
    <lineage>
        <taxon>Bacteria</taxon>
        <taxon>Bacillati</taxon>
        <taxon>Actinomycetota</taxon>
        <taxon>Actinomycetes</taxon>
        <taxon>Kitasatosporales</taxon>
        <taxon>Streptomycetaceae</taxon>
        <taxon>Streptomyces</taxon>
    </lineage>
</organism>
<feature type="domain" description="DUF1707" evidence="2">
    <location>
        <begin position="10"/>
        <end position="60"/>
    </location>
</feature>
<feature type="region of interest" description="Disordered" evidence="1">
    <location>
        <begin position="1"/>
        <end position="20"/>
    </location>
</feature>
<comment type="caution">
    <text evidence="3">The sequence shown here is derived from an EMBL/GenBank/DDBJ whole genome shotgun (WGS) entry which is preliminary data.</text>
</comment>
<protein>
    <submittedName>
        <fullName evidence="3">DUF1707 domain-containing protein</fullName>
    </submittedName>
</protein>
<keyword evidence="4" id="KW-1185">Reference proteome</keyword>
<reference evidence="3 4" key="1">
    <citation type="submission" date="2024-09" db="EMBL/GenBank/DDBJ databases">
        <authorList>
            <person name="Sun Q."/>
            <person name="Mori K."/>
        </authorList>
    </citation>
    <scope>NUCLEOTIDE SEQUENCE [LARGE SCALE GENOMIC DNA]</scope>
    <source>
        <strain evidence="3 4">JCM 4362</strain>
    </source>
</reference>
<dbReference type="Pfam" id="PF08044">
    <property type="entry name" value="DUF1707"/>
    <property type="match status" value="1"/>
</dbReference>
<dbReference type="EMBL" id="JBHMCR010000009">
    <property type="protein sequence ID" value="MFB9521926.1"/>
    <property type="molecule type" value="Genomic_DNA"/>
</dbReference>
<sequence>MTSEPGRRPLRASDADREEVVEQLREAAAEGRLDMEELDERLGLALTAKTVAELAPLVEDVIPAQDLPAGEPLVIKGGVHGQSRVGAWKVPARIVAHGGMGGVTLDFTRTSVRHKVIEVEANGSVASVTLVVPEGWGVDTDGVHPGVGGLWNKTKGEQRPGTPLVRVTGSGGMGGVYVRNPGLLQRRKLRRELES</sequence>
<dbReference type="RefSeq" id="WP_345228679.1">
    <property type="nucleotide sequence ID" value="NZ_BAAAXE010000015.1"/>
</dbReference>
<name>A0ABV5PHE1_STRCM</name>
<dbReference type="InterPro" id="IPR012551">
    <property type="entry name" value="DUF1707_SHOCT-like"/>
</dbReference>
<evidence type="ECO:0000259" key="2">
    <source>
        <dbReference type="Pfam" id="PF08044"/>
    </source>
</evidence>
<gene>
    <name evidence="3" type="ORF">ACFFTU_18430</name>
</gene>
<evidence type="ECO:0000313" key="4">
    <source>
        <dbReference type="Proteomes" id="UP001589718"/>
    </source>
</evidence>
<dbReference type="PANTHER" id="PTHR40763:SF5">
    <property type="entry name" value="MEMBRANE PROTEIN"/>
    <property type="match status" value="1"/>
</dbReference>
<proteinExistence type="predicted"/>
<evidence type="ECO:0000256" key="1">
    <source>
        <dbReference type="SAM" id="MobiDB-lite"/>
    </source>
</evidence>